<comment type="caution">
    <text evidence="8">The sequence shown here is derived from an EMBL/GenBank/DDBJ whole genome shotgun (WGS) entry which is preliminary data.</text>
</comment>
<dbReference type="InterPro" id="IPR013149">
    <property type="entry name" value="ADH-like_C"/>
</dbReference>
<dbReference type="Pfam" id="PF00107">
    <property type="entry name" value="ADH_zinc_N"/>
    <property type="match status" value="1"/>
</dbReference>
<accession>A0A3D9ZTE2</accession>
<dbReference type="GO" id="GO:0016491">
    <property type="term" value="F:oxidoreductase activity"/>
    <property type="evidence" value="ECO:0007669"/>
    <property type="project" value="UniProtKB-KW"/>
</dbReference>
<evidence type="ECO:0000256" key="4">
    <source>
        <dbReference type="ARBA" id="ARBA00022833"/>
    </source>
</evidence>
<dbReference type="InterPro" id="IPR036291">
    <property type="entry name" value="NAD(P)-bd_dom_sf"/>
</dbReference>
<organism evidence="8 9">
    <name type="scientific">Asanoa ferruginea</name>
    <dbReference type="NCBI Taxonomy" id="53367"/>
    <lineage>
        <taxon>Bacteria</taxon>
        <taxon>Bacillati</taxon>
        <taxon>Actinomycetota</taxon>
        <taxon>Actinomycetes</taxon>
        <taxon>Micromonosporales</taxon>
        <taxon>Micromonosporaceae</taxon>
        <taxon>Asanoa</taxon>
    </lineage>
</organism>
<dbReference type="SUPFAM" id="SSF50129">
    <property type="entry name" value="GroES-like"/>
    <property type="match status" value="1"/>
</dbReference>
<dbReference type="RefSeq" id="WP_170216024.1">
    <property type="nucleotide sequence ID" value="NZ_BONB01000034.1"/>
</dbReference>
<keyword evidence="5" id="KW-0560">Oxidoreductase</keyword>
<dbReference type="PANTHER" id="PTHR43161">
    <property type="entry name" value="SORBITOL DEHYDROGENASE"/>
    <property type="match status" value="1"/>
</dbReference>
<proteinExistence type="inferred from homology"/>
<keyword evidence="4" id="KW-0862">Zinc</keyword>
<evidence type="ECO:0000256" key="2">
    <source>
        <dbReference type="ARBA" id="ARBA00008072"/>
    </source>
</evidence>
<evidence type="ECO:0000256" key="5">
    <source>
        <dbReference type="ARBA" id="ARBA00023002"/>
    </source>
</evidence>
<evidence type="ECO:0000256" key="1">
    <source>
        <dbReference type="ARBA" id="ARBA00001947"/>
    </source>
</evidence>
<gene>
    <name evidence="8" type="ORF">DFJ67_5763</name>
</gene>
<dbReference type="Proteomes" id="UP000256913">
    <property type="component" value="Unassembled WGS sequence"/>
</dbReference>
<evidence type="ECO:0000259" key="7">
    <source>
        <dbReference type="Pfam" id="PF08240"/>
    </source>
</evidence>
<reference evidence="8 9" key="1">
    <citation type="submission" date="2018-08" db="EMBL/GenBank/DDBJ databases">
        <title>Sequencing the genomes of 1000 actinobacteria strains.</title>
        <authorList>
            <person name="Klenk H.-P."/>
        </authorList>
    </citation>
    <scope>NUCLEOTIDE SEQUENCE [LARGE SCALE GENOMIC DNA]</scope>
    <source>
        <strain evidence="8 9">DSM 44099</strain>
    </source>
</reference>
<name>A0A3D9ZTE2_9ACTN</name>
<comment type="similarity">
    <text evidence="2">Belongs to the zinc-containing alcohol dehydrogenase family.</text>
</comment>
<feature type="domain" description="Alcohol dehydrogenase-like C-terminal" evidence="6">
    <location>
        <begin position="165"/>
        <end position="279"/>
    </location>
</feature>
<dbReference type="EMBL" id="QUMQ01000001">
    <property type="protein sequence ID" value="REF99722.1"/>
    <property type="molecule type" value="Genomic_DNA"/>
</dbReference>
<dbReference type="SUPFAM" id="SSF51735">
    <property type="entry name" value="NAD(P)-binding Rossmann-fold domains"/>
    <property type="match status" value="1"/>
</dbReference>
<keyword evidence="3" id="KW-0479">Metal-binding</keyword>
<dbReference type="InterPro" id="IPR013154">
    <property type="entry name" value="ADH-like_N"/>
</dbReference>
<evidence type="ECO:0000259" key="6">
    <source>
        <dbReference type="Pfam" id="PF00107"/>
    </source>
</evidence>
<dbReference type="Gene3D" id="3.90.180.10">
    <property type="entry name" value="Medium-chain alcohol dehydrogenases, catalytic domain"/>
    <property type="match status" value="1"/>
</dbReference>
<comment type="cofactor">
    <cofactor evidence="1">
        <name>Zn(2+)</name>
        <dbReference type="ChEBI" id="CHEBI:29105"/>
    </cofactor>
</comment>
<dbReference type="Pfam" id="PF08240">
    <property type="entry name" value="ADH_N"/>
    <property type="match status" value="1"/>
</dbReference>
<evidence type="ECO:0000313" key="8">
    <source>
        <dbReference type="EMBL" id="REF99722.1"/>
    </source>
</evidence>
<sequence>MSQPMRALVFTGPGTMELQDVARPEAGADGVLLEVRAAGICGSELHGFRHVGFRKPPLIMGHEFAGVTPDGRRVVVNPLASCAACDMCRQGLPQICRYRELIGAQRPGGFAENVVVPADSIHDLPAEMTWETAAMVEPLANAVHAWHRVDLAGTERVAIIGAGTIGLVCLLAGLSRGLTDFTVVDRSPTRLALAERLGATSCATELAGEYDVVLDAVGSQITRGAAVDRLRPGGTCVWIGLVDSHPGFDGNQLVRFEKRVVGSFAYTPQEFAAALALASQVDLGWTTPIALEESQRVFMALAQGATQPVKAVIRL</sequence>
<dbReference type="InterPro" id="IPR011032">
    <property type="entry name" value="GroES-like_sf"/>
</dbReference>
<dbReference type="GO" id="GO:0046872">
    <property type="term" value="F:metal ion binding"/>
    <property type="evidence" value="ECO:0007669"/>
    <property type="project" value="UniProtKB-KW"/>
</dbReference>
<feature type="domain" description="Alcohol dehydrogenase-like N-terminal" evidence="7">
    <location>
        <begin position="28"/>
        <end position="125"/>
    </location>
</feature>
<dbReference type="Gene3D" id="3.40.50.720">
    <property type="entry name" value="NAD(P)-binding Rossmann-like Domain"/>
    <property type="match status" value="1"/>
</dbReference>
<dbReference type="AlphaFoldDB" id="A0A3D9ZTE2"/>
<evidence type="ECO:0000313" key="9">
    <source>
        <dbReference type="Proteomes" id="UP000256913"/>
    </source>
</evidence>
<protein>
    <submittedName>
        <fullName evidence="8">Threonine dehydrogenase-like Zn-dependent dehydrogenase</fullName>
    </submittedName>
</protein>
<dbReference type="PANTHER" id="PTHR43161:SF23">
    <property type="entry name" value="(R,R)-BUTANEDIOL DEHYDROGENASE-RELATED"/>
    <property type="match status" value="1"/>
</dbReference>
<evidence type="ECO:0000256" key="3">
    <source>
        <dbReference type="ARBA" id="ARBA00022723"/>
    </source>
</evidence>
<keyword evidence="9" id="KW-1185">Reference proteome</keyword>